<dbReference type="EMBL" id="JAAAHW010007659">
    <property type="protein sequence ID" value="KAF9946965.1"/>
    <property type="molecule type" value="Genomic_DNA"/>
</dbReference>
<keyword evidence="1" id="KW-0812">Transmembrane</keyword>
<name>A0A9P6ITS1_9FUNG</name>
<keyword evidence="1" id="KW-1133">Transmembrane helix</keyword>
<keyword evidence="1" id="KW-0472">Membrane</keyword>
<evidence type="ECO:0008006" key="4">
    <source>
        <dbReference type="Google" id="ProtNLM"/>
    </source>
</evidence>
<proteinExistence type="predicted"/>
<dbReference type="PANTHER" id="PTHR12459:SF15">
    <property type="entry name" value="TRANSMEMBRANE PROTEIN 135"/>
    <property type="match status" value="1"/>
</dbReference>
<dbReference type="Proteomes" id="UP000749646">
    <property type="component" value="Unassembled WGS sequence"/>
</dbReference>
<dbReference type="OrthoDB" id="291792at2759"/>
<organism evidence="2 3">
    <name type="scientific">Modicella reniformis</name>
    <dbReference type="NCBI Taxonomy" id="1440133"/>
    <lineage>
        <taxon>Eukaryota</taxon>
        <taxon>Fungi</taxon>
        <taxon>Fungi incertae sedis</taxon>
        <taxon>Mucoromycota</taxon>
        <taxon>Mortierellomycotina</taxon>
        <taxon>Mortierellomycetes</taxon>
        <taxon>Mortierellales</taxon>
        <taxon>Mortierellaceae</taxon>
        <taxon>Modicella</taxon>
    </lineage>
</organism>
<feature type="transmembrane region" description="Helical" evidence="1">
    <location>
        <begin position="53"/>
        <end position="76"/>
    </location>
</feature>
<feature type="transmembrane region" description="Helical" evidence="1">
    <location>
        <begin position="12"/>
        <end position="33"/>
    </location>
</feature>
<reference evidence="2" key="1">
    <citation type="journal article" date="2020" name="Fungal Divers.">
        <title>Resolving the Mortierellaceae phylogeny through synthesis of multi-gene phylogenetics and phylogenomics.</title>
        <authorList>
            <person name="Vandepol N."/>
            <person name="Liber J."/>
            <person name="Desiro A."/>
            <person name="Na H."/>
            <person name="Kennedy M."/>
            <person name="Barry K."/>
            <person name="Grigoriev I.V."/>
            <person name="Miller A.N."/>
            <person name="O'Donnell K."/>
            <person name="Stajich J.E."/>
            <person name="Bonito G."/>
        </authorList>
    </citation>
    <scope>NUCLEOTIDE SEQUENCE</scope>
    <source>
        <strain evidence="2">MES-2147</strain>
    </source>
</reference>
<accession>A0A9P6ITS1</accession>
<evidence type="ECO:0000313" key="3">
    <source>
        <dbReference type="Proteomes" id="UP000749646"/>
    </source>
</evidence>
<gene>
    <name evidence="2" type="ORF">BGZ65_009250</name>
</gene>
<evidence type="ECO:0000313" key="2">
    <source>
        <dbReference type="EMBL" id="KAF9946965.1"/>
    </source>
</evidence>
<dbReference type="AlphaFoldDB" id="A0A9P6ITS1"/>
<keyword evidence="3" id="KW-1185">Reference proteome</keyword>
<dbReference type="PANTHER" id="PTHR12459">
    <property type="entry name" value="TRANSMEMBRANE PROTEIN 135-RELATED"/>
    <property type="match status" value="1"/>
</dbReference>
<sequence length="460" mass="51593">GKTCKQNVTRGFFKTWVIAYVVKYLIGVLPSVLTGKVLKDPGILKKGGGSDSVSFAFFLSSFLSTYKAVLCTMRFYRPTHKGDRLNAFVAGSVAGTTLFLDNNKGRRTAITLYLFTRSLQFGSSYAMKKWAERRDAKRTIDHQAQREAVDLSGRKQELVTKNGWDDILAKVMSASGATVVMSLTASVILYSCVLEPTAMPVSYWKFIMTQSGLPQKFGPMYVPLLDIFRSQFHLLRELPRGVENINIPAGVSSRDFVAENISPNIATLFPSHVHHDFQLCALLHPLTPCTGHALDVITGEFGRAAKMYGTLNFIVTLVFQHKRLLNNPKEVAYRYVQSTLRSCLFLTVYVLGAFSTPCVLRRILRKESLFIYLFNGILSGLSVLIEAPGRQMELALYCLPRALETVWNMMLKRGMVRNIRNGDVMLFSASMGVLMTLYQNDPSVINKHYLTVLTRVFGRN</sequence>
<protein>
    <recommendedName>
        <fullName evidence="4">Transmembrane protein 135 N-terminal domain-containing protein</fullName>
    </recommendedName>
</protein>
<evidence type="ECO:0000256" key="1">
    <source>
        <dbReference type="SAM" id="Phobius"/>
    </source>
</evidence>
<feature type="transmembrane region" description="Helical" evidence="1">
    <location>
        <begin position="369"/>
        <end position="387"/>
    </location>
</feature>
<dbReference type="InterPro" id="IPR026749">
    <property type="entry name" value="Tmem135"/>
</dbReference>
<feature type="transmembrane region" description="Helical" evidence="1">
    <location>
        <begin position="343"/>
        <end position="363"/>
    </location>
</feature>
<feature type="non-terminal residue" evidence="2">
    <location>
        <position position="460"/>
    </location>
</feature>
<comment type="caution">
    <text evidence="2">The sequence shown here is derived from an EMBL/GenBank/DDBJ whole genome shotgun (WGS) entry which is preliminary data.</text>
</comment>